<organism evidence="3 4">
    <name type="scientific">Lutzomyia longipalpis</name>
    <name type="common">Sand fly</name>
    <dbReference type="NCBI Taxonomy" id="7200"/>
    <lineage>
        <taxon>Eukaryota</taxon>
        <taxon>Metazoa</taxon>
        <taxon>Ecdysozoa</taxon>
        <taxon>Arthropoda</taxon>
        <taxon>Hexapoda</taxon>
        <taxon>Insecta</taxon>
        <taxon>Pterygota</taxon>
        <taxon>Neoptera</taxon>
        <taxon>Endopterygota</taxon>
        <taxon>Diptera</taxon>
        <taxon>Nematocera</taxon>
        <taxon>Psychodoidea</taxon>
        <taxon>Psychodidae</taxon>
        <taxon>Lutzomyia</taxon>
        <taxon>Lutzomyia</taxon>
    </lineage>
</organism>
<dbReference type="VEuPathDB" id="VectorBase:LLOJ003891"/>
<evidence type="ECO:0000313" key="3">
    <source>
        <dbReference type="EnsemblMetazoa" id="LLOJ003891-PA"/>
    </source>
</evidence>
<name>A0A1B0CHH9_LUTLO</name>
<evidence type="ECO:0000313" key="4">
    <source>
        <dbReference type="Proteomes" id="UP000092461"/>
    </source>
</evidence>
<reference evidence="3" key="1">
    <citation type="submission" date="2020-05" db="UniProtKB">
        <authorList>
            <consortium name="EnsemblMetazoa"/>
        </authorList>
    </citation>
    <scope>IDENTIFICATION</scope>
    <source>
        <strain evidence="3">Jacobina</strain>
    </source>
</reference>
<feature type="coiled-coil region" evidence="1">
    <location>
        <begin position="7"/>
        <end position="90"/>
    </location>
</feature>
<sequence length="214" mass="25066">MEEENELKCLENEKEELLKLIEEKRKMKAQGVEPKEKLAAEDKREELCKKVETLQTENEALRKMLKEQKILNAQKEIAELRKFLDEESCEKEAKAPNPIPEKRVSSFKLEIQELIQGSSRGESRPQRGKPYYSSALKWPALPNRDEASKIRAATDAWKDQARMFRRKYGSCIKEVRELIETRRMILNQANKLSLTRAEKSRIHSDMDLFADDEE</sequence>
<dbReference type="EMBL" id="AJWK01012387">
    <property type="status" value="NOT_ANNOTATED_CDS"/>
    <property type="molecule type" value="Genomic_DNA"/>
</dbReference>
<dbReference type="AlphaFoldDB" id="A0A1B0CHH9"/>
<dbReference type="VEuPathDB" id="VectorBase:LLONM1_007054"/>
<keyword evidence="1" id="KW-0175">Coiled coil</keyword>
<keyword evidence="4" id="KW-1185">Reference proteome</keyword>
<evidence type="ECO:0000256" key="2">
    <source>
        <dbReference type="SAM" id="MobiDB-lite"/>
    </source>
</evidence>
<dbReference type="Proteomes" id="UP000092461">
    <property type="component" value="Unassembled WGS sequence"/>
</dbReference>
<dbReference type="EnsemblMetazoa" id="LLOJ003891-RA">
    <property type="protein sequence ID" value="LLOJ003891-PA"/>
    <property type="gene ID" value="LLOJ003891"/>
</dbReference>
<protein>
    <submittedName>
        <fullName evidence="3">Uncharacterized protein</fullName>
    </submittedName>
</protein>
<evidence type="ECO:0000256" key="1">
    <source>
        <dbReference type="SAM" id="Coils"/>
    </source>
</evidence>
<accession>A0A1B0CHH9</accession>
<feature type="region of interest" description="Disordered" evidence="2">
    <location>
        <begin position="115"/>
        <end position="135"/>
    </location>
</feature>
<proteinExistence type="predicted"/>